<dbReference type="PANTHER" id="PTHR30182:SF1">
    <property type="entry name" value="L-SERINE DEHYDRATASE 1"/>
    <property type="match status" value="1"/>
</dbReference>
<dbReference type="InterPro" id="IPR005130">
    <property type="entry name" value="Ser_deHydtase-like_asu"/>
</dbReference>
<keyword evidence="15" id="KW-1185">Reference proteome</keyword>
<comment type="similarity">
    <text evidence="3 11">Belongs to the iron-sulfur dependent L-serine dehydratase family.</text>
</comment>
<evidence type="ECO:0000313" key="15">
    <source>
        <dbReference type="Proteomes" id="UP000001522"/>
    </source>
</evidence>
<evidence type="ECO:0000259" key="12">
    <source>
        <dbReference type="Pfam" id="PF03313"/>
    </source>
</evidence>
<evidence type="ECO:0000256" key="9">
    <source>
        <dbReference type="ARBA" id="ARBA00023239"/>
    </source>
</evidence>
<dbReference type="InterPro" id="IPR004644">
    <property type="entry name" value="Fe-S_L-Ser_mono"/>
</dbReference>
<dbReference type="GO" id="GO:0006094">
    <property type="term" value="P:gluconeogenesis"/>
    <property type="evidence" value="ECO:0007669"/>
    <property type="project" value="UniProtKB-KW"/>
</dbReference>
<dbReference type="Pfam" id="PF03315">
    <property type="entry name" value="SDH_beta"/>
    <property type="match status" value="1"/>
</dbReference>
<evidence type="ECO:0000256" key="2">
    <source>
        <dbReference type="ARBA" id="ARBA00004742"/>
    </source>
</evidence>
<reference evidence="14 15" key="1">
    <citation type="journal article" date="2010" name="BMC Genomics">
        <title>Comparative genomics and proteomics of Helicobacter mustelae, an ulcerogenic and carcinogenic gastric pathogen.</title>
        <authorList>
            <person name="O'Toole P.W."/>
            <person name="Snelling W.J."/>
            <person name="Canchaya C."/>
            <person name="Forde B.M."/>
            <person name="Hardie K.R."/>
            <person name="Josenhans C."/>
            <person name="Graham R.L.J."/>
            <person name="McMullan G."/>
            <person name="Parkhill J."/>
            <person name="Belda E."/>
            <person name="Bentley S.D."/>
        </authorList>
    </citation>
    <scope>NUCLEOTIDE SEQUENCE [LARGE SCALE GENOMIC DNA]</scope>
    <source>
        <strain evidence="15">ATCC 43772 / LMG 18044 / NCTC 12198 / 12198</strain>
    </source>
</reference>
<dbReference type="NCBIfam" id="TIGR00720">
    <property type="entry name" value="sda_mono"/>
    <property type="match status" value="1"/>
</dbReference>
<keyword evidence="7 11" id="KW-0408">Iron</keyword>
<comment type="cofactor">
    <cofactor evidence="1 11">
        <name>[4Fe-4S] cluster</name>
        <dbReference type="ChEBI" id="CHEBI:49883"/>
    </cofactor>
</comment>
<comment type="pathway">
    <text evidence="2">Carbohydrate biosynthesis; gluconeogenesis.</text>
</comment>
<evidence type="ECO:0000256" key="11">
    <source>
        <dbReference type="RuleBase" id="RU366059"/>
    </source>
</evidence>
<dbReference type="InterPro" id="IPR005131">
    <property type="entry name" value="Ser_deHydtase_bsu"/>
</dbReference>
<dbReference type="HOGENOM" id="CLU_022305_0_1_7"/>
<dbReference type="EMBL" id="FN555004">
    <property type="protein sequence ID" value="CBG39530.1"/>
    <property type="molecule type" value="Genomic_DNA"/>
</dbReference>
<evidence type="ECO:0000259" key="13">
    <source>
        <dbReference type="Pfam" id="PF03315"/>
    </source>
</evidence>
<evidence type="ECO:0000256" key="3">
    <source>
        <dbReference type="ARBA" id="ARBA00008636"/>
    </source>
</evidence>
<name>D3UGA9_HELM1</name>
<evidence type="ECO:0000256" key="6">
    <source>
        <dbReference type="ARBA" id="ARBA00022723"/>
    </source>
</evidence>
<keyword evidence="8 11" id="KW-0411">Iron-sulfur</keyword>
<gene>
    <name evidence="14" type="primary">sdaA</name>
    <name evidence="14" type="ordered locus">HMU02680</name>
</gene>
<sequence>MISILEIYKIGIGPSSSHTMGPMKIAKNFVDALIGAGLLEKATRIIADVYGSLSLTGRGHQTDIAIILGLAGNTADNVDIDATQEFLKNLRETKTLQIYGEKFSLDFEEERDILFHKEFLKLHENGLRLSAFAGERELLSKTYYSVGGGRIVEERDFGQENVNRISVPYPFSSAKELLEHCDETSLSISSIVLENELVSHSMEEIQQYFDRIYSTMKACMHRGFEKEGLLPGCLKVPRRAAFLHRELIANKANQEDPMRIFDWVNLFALAISEENASGGRIVTAPTNGACGIVPAVLFYYDHFIEKLTQDVYLRYFATSAAIGLLYEMNASISGAEVGCQGEVGVACSMAAAGLAELLGGNARQVCMAAEIGMEHNLGLTCDPVAGLVQIPCIERNAIASIKAINAARMAILRKNSARVSLDEVIATMYRTGRDLNSKYKETSQGGLAFTLNNCG</sequence>
<keyword evidence="5 11" id="KW-0004">4Fe-4S</keyword>
<dbReference type="GO" id="GO:0046872">
    <property type="term" value="F:metal ion binding"/>
    <property type="evidence" value="ECO:0007669"/>
    <property type="project" value="UniProtKB-KW"/>
</dbReference>
<dbReference type="InterPro" id="IPR051318">
    <property type="entry name" value="Fe-S_L-Ser"/>
</dbReference>
<dbReference type="Pfam" id="PF03313">
    <property type="entry name" value="SDH_alpha"/>
    <property type="match status" value="1"/>
</dbReference>
<organism evidence="14 15">
    <name type="scientific">Helicobacter mustelae (strain ATCC 43772 / CCUG 25715 / CIP 103759 / LMG 18044 / NCTC 12198 / R85-136P)</name>
    <name type="common">Campylobacter mustelae</name>
    <dbReference type="NCBI Taxonomy" id="679897"/>
    <lineage>
        <taxon>Bacteria</taxon>
        <taxon>Pseudomonadati</taxon>
        <taxon>Campylobacterota</taxon>
        <taxon>Epsilonproteobacteria</taxon>
        <taxon>Campylobacterales</taxon>
        <taxon>Helicobacteraceae</taxon>
        <taxon>Helicobacter</taxon>
    </lineage>
</organism>
<keyword evidence="4 11" id="KW-0312">Gluconeogenesis</keyword>
<dbReference type="FunFam" id="3.30.1330.90:FF:000001">
    <property type="entry name" value="L-serine ammonia-lyase 1"/>
    <property type="match status" value="1"/>
</dbReference>
<dbReference type="GO" id="GO:0003941">
    <property type="term" value="F:L-serine ammonia-lyase activity"/>
    <property type="evidence" value="ECO:0007669"/>
    <property type="project" value="UniProtKB-UniRule"/>
</dbReference>
<evidence type="ECO:0000256" key="1">
    <source>
        <dbReference type="ARBA" id="ARBA00001966"/>
    </source>
</evidence>
<dbReference type="STRING" id="679897.HMU02680"/>
<dbReference type="eggNOG" id="COG1760">
    <property type="taxonomic scope" value="Bacteria"/>
</dbReference>
<evidence type="ECO:0000256" key="8">
    <source>
        <dbReference type="ARBA" id="ARBA00023014"/>
    </source>
</evidence>
<dbReference type="GO" id="GO:0051539">
    <property type="term" value="F:4 iron, 4 sulfur cluster binding"/>
    <property type="evidence" value="ECO:0007669"/>
    <property type="project" value="UniProtKB-UniRule"/>
</dbReference>
<dbReference type="Proteomes" id="UP000001522">
    <property type="component" value="Chromosome"/>
</dbReference>
<comment type="catalytic activity">
    <reaction evidence="10 11">
        <text>L-serine = pyruvate + NH4(+)</text>
        <dbReference type="Rhea" id="RHEA:19169"/>
        <dbReference type="ChEBI" id="CHEBI:15361"/>
        <dbReference type="ChEBI" id="CHEBI:28938"/>
        <dbReference type="ChEBI" id="CHEBI:33384"/>
        <dbReference type="EC" id="4.3.1.17"/>
    </reaction>
</comment>
<evidence type="ECO:0000256" key="4">
    <source>
        <dbReference type="ARBA" id="ARBA00022432"/>
    </source>
</evidence>
<evidence type="ECO:0000256" key="5">
    <source>
        <dbReference type="ARBA" id="ARBA00022485"/>
    </source>
</evidence>
<feature type="domain" description="Serine dehydratase-like alpha subunit" evidence="12">
    <location>
        <begin position="184"/>
        <end position="448"/>
    </location>
</feature>
<evidence type="ECO:0000313" key="14">
    <source>
        <dbReference type="EMBL" id="CBG39530.1"/>
    </source>
</evidence>
<proteinExistence type="inferred from homology"/>
<protein>
    <recommendedName>
        <fullName evidence="11">L-serine dehydratase</fullName>
        <ecNumber evidence="11">4.3.1.17</ecNumber>
    </recommendedName>
</protein>
<dbReference type="KEGG" id="hms:HMU02680"/>
<accession>D3UGA9</accession>
<feature type="domain" description="Serine dehydratase beta chain" evidence="13">
    <location>
        <begin position="3"/>
        <end position="155"/>
    </location>
</feature>
<evidence type="ECO:0000256" key="10">
    <source>
        <dbReference type="ARBA" id="ARBA00049406"/>
    </source>
</evidence>
<keyword evidence="6 11" id="KW-0479">Metal-binding</keyword>
<dbReference type="EC" id="4.3.1.17" evidence="11"/>
<dbReference type="SUPFAM" id="SSF143548">
    <property type="entry name" value="Serine metabolism enzymes domain"/>
    <property type="match status" value="1"/>
</dbReference>
<dbReference type="AlphaFoldDB" id="D3UGA9"/>
<dbReference type="InterPro" id="IPR029009">
    <property type="entry name" value="ASB_dom_sf"/>
</dbReference>
<keyword evidence="9 11" id="KW-0456">Lyase</keyword>
<dbReference type="Gene3D" id="3.30.1330.90">
    <property type="entry name" value="D-3-phosphoglycerate dehydrogenase, domain 3"/>
    <property type="match status" value="1"/>
</dbReference>
<dbReference type="PANTHER" id="PTHR30182">
    <property type="entry name" value="L-SERINE DEHYDRATASE"/>
    <property type="match status" value="1"/>
</dbReference>
<evidence type="ECO:0000256" key="7">
    <source>
        <dbReference type="ARBA" id="ARBA00023004"/>
    </source>
</evidence>
<dbReference type="RefSeq" id="WP_013022625.1">
    <property type="nucleotide sequence ID" value="NC_013949.1"/>
</dbReference>